<evidence type="ECO:0000313" key="6">
    <source>
        <dbReference type="Proteomes" id="UP000198935"/>
    </source>
</evidence>
<dbReference type="PROSITE" id="PS50977">
    <property type="entry name" value="HTH_TETR_2"/>
    <property type="match status" value="1"/>
</dbReference>
<keyword evidence="1" id="KW-0678">Repressor</keyword>
<protein>
    <submittedName>
        <fullName evidence="5">DNA-binding transcriptional regulator, AcrR family</fullName>
    </submittedName>
</protein>
<feature type="domain" description="HTH tetR-type" evidence="4">
    <location>
        <begin position="2"/>
        <end position="62"/>
    </location>
</feature>
<keyword evidence="2 3" id="KW-0238">DNA-binding</keyword>
<evidence type="ECO:0000259" key="4">
    <source>
        <dbReference type="PROSITE" id="PS50977"/>
    </source>
</evidence>
<dbReference type="PANTHER" id="PTHR43479">
    <property type="entry name" value="ACREF/ENVCD OPERON REPRESSOR-RELATED"/>
    <property type="match status" value="1"/>
</dbReference>
<evidence type="ECO:0000256" key="2">
    <source>
        <dbReference type="ARBA" id="ARBA00023125"/>
    </source>
</evidence>
<dbReference type="PRINTS" id="PR00455">
    <property type="entry name" value="HTHTETR"/>
</dbReference>
<dbReference type="GO" id="GO:0003677">
    <property type="term" value="F:DNA binding"/>
    <property type="evidence" value="ECO:0007669"/>
    <property type="project" value="UniProtKB-UniRule"/>
</dbReference>
<accession>A0A1H3G8L3</accession>
<dbReference type="InterPro" id="IPR050624">
    <property type="entry name" value="HTH-type_Tx_Regulator"/>
</dbReference>
<keyword evidence="6" id="KW-1185">Reference proteome</keyword>
<name>A0A1H3G8L3_9BACI</name>
<dbReference type="PANTHER" id="PTHR43479:SF11">
    <property type="entry name" value="ACREF_ENVCD OPERON REPRESSOR-RELATED"/>
    <property type="match status" value="1"/>
</dbReference>
<feature type="DNA-binding region" description="H-T-H motif" evidence="3">
    <location>
        <begin position="25"/>
        <end position="44"/>
    </location>
</feature>
<dbReference type="Pfam" id="PF00440">
    <property type="entry name" value="TetR_N"/>
    <property type="match status" value="1"/>
</dbReference>
<proteinExistence type="predicted"/>
<dbReference type="InterPro" id="IPR009057">
    <property type="entry name" value="Homeodomain-like_sf"/>
</dbReference>
<evidence type="ECO:0000313" key="5">
    <source>
        <dbReference type="EMBL" id="SDX99385.1"/>
    </source>
</evidence>
<dbReference type="InterPro" id="IPR001647">
    <property type="entry name" value="HTH_TetR"/>
</dbReference>
<evidence type="ECO:0000256" key="3">
    <source>
        <dbReference type="PROSITE-ProRule" id="PRU00335"/>
    </source>
</evidence>
<gene>
    <name evidence="5" type="ORF">SAMN05421736_10197</name>
</gene>
<evidence type="ECO:0000256" key="1">
    <source>
        <dbReference type="ARBA" id="ARBA00022491"/>
    </source>
</evidence>
<dbReference type="Gene3D" id="1.10.357.10">
    <property type="entry name" value="Tetracycline Repressor, domain 2"/>
    <property type="match status" value="1"/>
</dbReference>
<dbReference type="SUPFAM" id="SSF46689">
    <property type="entry name" value="Homeodomain-like"/>
    <property type="match status" value="1"/>
</dbReference>
<dbReference type="STRING" id="1503961.SAMN05421736_10197"/>
<dbReference type="EMBL" id="FNPI01000001">
    <property type="protein sequence ID" value="SDX99385.1"/>
    <property type="molecule type" value="Genomic_DNA"/>
</dbReference>
<dbReference type="AlphaFoldDB" id="A0A1H3G8L3"/>
<dbReference type="Proteomes" id="UP000198935">
    <property type="component" value="Unassembled WGS sequence"/>
</dbReference>
<organism evidence="5 6">
    <name type="scientific">Evansella caseinilytica</name>
    <dbReference type="NCBI Taxonomy" id="1503961"/>
    <lineage>
        <taxon>Bacteria</taxon>
        <taxon>Bacillati</taxon>
        <taxon>Bacillota</taxon>
        <taxon>Bacilli</taxon>
        <taxon>Bacillales</taxon>
        <taxon>Bacillaceae</taxon>
        <taxon>Evansella</taxon>
    </lineage>
</organism>
<sequence>MINKKAEIFSAGRELFYAKGFKDTNISEIAKTAGIGVGTFYSYYSSKEELFLEVYFKENEDLKKRLLESMDWDSDPVTLITKMVTQNINEMNSNLILREWYNKELFSKLEQQFYQQDGLKSFDESNYGGKLELIKKWKAEGKIRDDIEDEMINAIFNAILYIDIHKSDIGMQYFPQIMFYITEFIMKGLTEDCPK</sequence>
<dbReference type="OrthoDB" id="9812993at2"/>
<reference evidence="6" key="1">
    <citation type="submission" date="2016-10" db="EMBL/GenBank/DDBJ databases">
        <authorList>
            <person name="Varghese N."/>
            <person name="Submissions S."/>
        </authorList>
    </citation>
    <scope>NUCLEOTIDE SEQUENCE [LARGE SCALE GENOMIC DNA]</scope>
    <source>
        <strain evidence="6">SP</strain>
    </source>
</reference>